<evidence type="ECO:0000256" key="7">
    <source>
        <dbReference type="RuleBase" id="RU000461"/>
    </source>
</evidence>
<dbReference type="InterPro" id="IPR036396">
    <property type="entry name" value="Cyt_P450_sf"/>
</dbReference>
<evidence type="ECO:0000256" key="6">
    <source>
        <dbReference type="ARBA" id="ARBA00023033"/>
    </source>
</evidence>
<dbReference type="Proteomes" id="UP000646523">
    <property type="component" value="Unassembled WGS sequence"/>
</dbReference>
<sequence>MQALLFRSLCAFLAGMETLKTLPLERDDPFQPPAVLKELHGPLHPMTYADGRPGWLVTGHAEARAVLDDPRFSNTSQGAAPPIKELAPPEGLADLVIPPGFFIAMDDPEHSRYRRLLTGHFSMRKMRRLEPRIQEIIDGRLDEMAHAGAPADLVRAFALPIPSLVICELLGVPYAERSRFQDTTARAVNLDNSIEERGAAGAELMAYLSELVGRKRADPGEDLLSELAAGGELDHEELTGAATLLLTAGHETTANMLSLGTFLLLCRPDQADLVRADPGVAQSAVEELMRYLSITHIGPIRVARADVPLAGQTIRAGETVTISLPAVNRDPARFPDPDRFDVTRQAGQQLGFSHGIHQCLGQQLARLEMRLAYPALLRRFPTLRLAVPAEEVPLRPRATIYGVAALPVTW</sequence>
<dbReference type="SUPFAM" id="SSF48264">
    <property type="entry name" value="Cytochrome P450"/>
    <property type="match status" value="1"/>
</dbReference>
<reference evidence="8" key="1">
    <citation type="journal article" date="2014" name="Int. J. Syst. Evol. Microbiol.">
        <title>Complete genome sequence of Corynebacterium casei LMG S-19264T (=DSM 44701T), isolated from a smear-ripened cheese.</title>
        <authorList>
            <consortium name="US DOE Joint Genome Institute (JGI-PGF)"/>
            <person name="Walter F."/>
            <person name="Albersmeier A."/>
            <person name="Kalinowski J."/>
            <person name="Ruckert C."/>
        </authorList>
    </citation>
    <scope>NUCLEOTIDE SEQUENCE</scope>
    <source>
        <strain evidence="8">CGMCC 4.7368</strain>
    </source>
</reference>
<proteinExistence type="inferred from homology"/>
<keyword evidence="2 7" id="KW-0349">Heme</keyword>
<evidence type="ECO:0000256" key="5">
    <source>
        <dbReference type="ARBA" id="ARBA00023004"/>
    </source>
</evidence>
<gene>
    <name evidence="8" type="ORF">GCM10012289_11910</name>
</gene>
<evidence type="ECO:0000256" key="4">
    <source>
        <dbReference type="ARBA" id="ARBA00023002"/>
    </source>
</evidence>
<evidence type="ECO:0000256" key="3">
    <source>
        <dbReference type="ARBA" id="ARBA00022723"/>
    </source>
</evidence>
<dbReference type="Pfam" id="PF00067">
    <property type="entry name" value="p450"/>
    <property type="match status" value="1"/>
</dbReference>
<keyword evidence="6 7" id="KW-0503">Monooxygenase</keyword>
<dbReference type="PRINTS" id="PR00359">
    <property type="entry name" value="BP450"/>
</dbReference>
<dbReference type="AlphaFoldDB" id="A0A917YQY2"/>
<comment type="caution">
    <text evidence="8">The sequence shown here is derived from an EMBL/GenBank/DDBJ whole genome shotgun (WGS) entry which is preliminary data.</text>
</comment>
<dbReference type="EMBL" id="BMNH01000002">
    <property type="protein sequence ID" value="GGO63861.1"/>
    <property type="molecule type" value="Genomic_DNA"/>
</dbReference>
<dbReference type="GO" id="GO:0004497">
    <property type="term" value="F:monooxygenase activity"/>
    <property type="evidence" value="ECO:0007669"/>
    <property type="project" value="UniProtKB-KW"/>
</dbReference>
<dbReference type="PRINTS" id="PR00385">
    <property type="entry name" value="P450"/>
</dbReference>
<dbReference type="InterPro" id="IPR017972">
    <property type="entry name" value="Cyt_P450_CS"/>
</dbReference>
<dbReference type="GO" id="GO:0005506">
    <property type="term" value="F:iron ion binding"/>
    <property type="evidence" value="ECO:0007669"/>
    <property type="project" value="InterPro"/>
</dbReference>
<dbReference type="PROSITE" id="PS00086">
    <property type="entry name" value="CYTOCHROME_P450"/>
    <property type="match status" value="1"/>
</dbReference>
<organism evidence="8 9">
    <name type="scientific">Nonomuraea cavernae</name>
    <dbReference type="NCBI Taxonomy" id="2045107"/>
    <lineage>
        <taxon>Bacteria</taxon>
        <taxon>Bacillati</taxon>
        <taxon>Actinomycetota</taxon>
        <taxon>Actinomycetes</taxon>
        <taxon>Streptosporangiales</taxon>
        <taxon>Streptosporangiaceae</taxon>
        <taxon>Nonomuraea</taxon>
    </lineage>
</organism>
<dbReference type="PANTHER" id="PTHR46696">
    <property type="entry name" value="P450, PUTATIVE (EUROFUNG)-RELATED"/>
    <property type="match status" value="1"/>
</dbReference>
<evidence type="ECO:0000256" key="2">
    <source>
        <dbReference type="ARBA" id="ARBA00022617"/>
    </source>
</evidence>
<dbReference type="PANTHER" id="PTHR46696:SF1">
    <property type="entry name" value="CYTOCHROME P450 YJIB-RELATED"/>
    <property type="match status" value="1"/>
</dbReference>
<keyword evidence="3 7" id="KW-0479">Metal-binding</keyword>
<accession>A0A917YQY2</accession>
<name>A0A917YQY2_9ACTN</name>
<evidence type="ECO:0000313" key="9">
    <source>
        <dbReference type="Proteomes" id="UP000646523"/>
    </source>
</evidence>
<dbReference type="FunFam" id="1.10.630.10:FF:000018">
    <property type="entry name" value="Cytochrome P450 monooxygenase"/>
    <property type="match status" value="1"/>
</dbReference>
<keyword evidence="9" id="KW-1185">Reference proteome</keyword>
<evidence type="ECO:0000313" key="8">
    <source>
        <dbReference type="EMBL" id="GGO63861.1"/>
    </source>
</evidence>
<comment type="similarity">
    <text evidence="1 7">Belongs to the cytochrome P450 family.</text>
</comment>
<keyword evidence="4 7" id="KW-0560">Oxidoreductase</keyword>
<dbReference type="GO" id="GO:0016705">
    <property type="term" value="F:oxidoreductase activity, acting on paired donors, with incorporation or reduction of molecular oxygen"/>
    <property type="evidence" value="ECO:0007669"/>
    <property type="project" value="InterPro"/>
</dbReference>
<dbReference type="Gene3D" id="1.10.630.10">
    <property type="entry name" value="Cytochrome P450"/>
    <property type="match status" value="1"/>
</dbReference>
<protein>
    <submittedName>
        <fullName evidence="8">Cytochrome P450</fullName>
    </submittedName>
</protein>
<evidence type="ECO:0000256" key="1">
    <source>
        <dbReference type="ARBA" id="ARBA00010617"/>
    </source>
</evidence>
<dbReference type="CDD" id="cd11030">
    <property type="entry name" value="CYP105-like"/>
    <property type="match status" value="1"/>
</dbReference>
<keyword evidence="5 7" id="KW-0408">Iron</keyword>
<dbReference type="GO" id="GO:0020037">
    <property type="term" value="F:heme binding"/>
    <property type="evidence" value="ECO:0007669"/>
    <property type="project" value="InterPro"/>
</dbReference>
<dbReference type="InterPro" id="IPR002397">
    <property type="entry name" value="Cyt_P450_B"/>
</dbReference>
<dbReference type="InterPro" id="IPR001128">
    <property type="entry name" value="Cyt_P450"/>
</dbReference>
<reference evidence="8" key="2">
    <citation type="submission" date="2020-09" db="EMBL/GenBank/DDBJ databases">
        <authorList>
            <person name="Sun Q."/>
            <person name="Zhou Y."/>
        </authorList>
    </citation>
    <scope>NUCLEOTIDE SEQUENCE</scope>
    <source>
        <strain evidence="8">CGMCC 4.7368</strain>
    </source>
</reference>